<accession>A0A7C9QWI3</accession>
<keyword evidence="2" id="KW-1185">Reference proteome</keyword>
<dbReference type="Proteomes" id="UP000480684">
    <property type="component" value="Unassembled WGS sequence"/>
</dbReference>
<sequence>MAAMLALAPAAAHGEPSLTAAAAEFRQACHAADWMVPRVALGRALWQRIDETLATAASDADFSILARRLETEAAAQGGDCRIAPDTVDRFGRVSVFFGRTGPYVEVRTTLGLVCGNAIATALYHRTPNGWRRFWRDMGDGTPSALLALRVVEDGDRNLVLVAERGQWCDTVWQPLRLRLWRAGPGMPPALLWERREYAHWGTGDDRFALAFDGHRLRVEFDVASIDASRGQRHVIRHFSVEGDTVRRRDPVAAGPAEFVEEWLSQPWQAAADWTEPSARDGTGRMHALLRGRGGAPSLSGIFAGAAERCRHDSSLWQVRMDFADLSPERRSVTFLIRAGQGGLLRMTAVRHAPWPDCTILR</sequence>
<evidence type="ECO:0000313" key="2">
    <source>
        <dbReference type="Proteomes" id="UP000480684"/>
    </source>
</evidence>
<comment type="caution">
    <text evidence="1">The sequence shown here is derived from an EMBL/GenBank/DDBJ whole genome shotgun (WGS) entry which is preliminary data.</text>
</comment>
<reference evidence="1 2" key="1">
    <citation type="submission" date="2020-02" db="EMBL/GenBank/DDBJ databases">
        <authorList>
            <person name="Dziuba M."/>
            <person name="Kuznetsov B."/>
            <person name="Mardanov A."/>
            <person name="Ravin N."/>
            <person name="Grouzdev D."/>
        </authorList>
    </citation>
    <scope>NUCLEOTIDE SEQUENCE [LARGE SCALE GENOMIC DNA]</scope>
    <source>
        <strain evidence="1 2">SpK</strain>
    </source>
</reference>
<evidence type="ECO:0000313" key="1">
    <source>
        <dbReference type="EMBL" id="NFV81859.1"/>
    </source>
</evidence>
<dbReference type="RefSeq" id="WP_163682301.1">
    <property type="nucleotide sequence ID" value="NZ_JAAIYP010000044.1"/>
</dbReference>
<gene>
    <name evidence="1" type="ORF">G4223_17240</name>
</gene>
<name>A0A7C9QWI3_9PROT</name>
<dbReference type="EMBL" id="JAAIYP010000044">
    <property type="protein sequence ID" value="NFV81859.1"/>
    <property type="molecule type" value="Genomic_DNA"/>
</dbReference>
<protein>
    <submittedName>
        <fullName evidence="1">Uncharacterized protein</fullName>
    </submittedName>
</protein>
<dbReference type="AlphaFoldDB" id="A0A7C9QWI3"/>
<proteinExistence type="predicted"/>
<organism evidence="1 2">
    <name type="scientific">Magnetospirillum aberrantis SpK</name>
    <dbReference type="NCBI Taxonomy" id="908842"/>
    <lineage>
        <taxon>Bacteria</taxon>
        <taxon>Pseudomonadati</taxon>
        <taxon>Pseudomonadota</taxon>
        <taxon>Alphaproteobacteria</taxon>
        <taxon>Rhodospirillales</taxon>
        <taxon>Rhodospirillaceae</taxon>
        <taxon>Magnetospirillum</taxon>
    </lineage>
</organism>